<keyword evidence="3" id="KW-1185">Reference proteome</keyword>
<gene>
    <name evidence="2" type="ORF">ISN45_Aa07g036070</name>
</gene>
<feature type="transmembrane region" description="Helical" evidence="1">
    <location>
        <begin position="36"/>
        <end position="54"/>
    </location>
</feature>
<feature type="transmembrane region" description="Helical" evidence="1">
    <location>
        <begin position="66"/>
        <end position="92"/>
    </location>
</feature>
<dbReference type="Proteomes" id="UP000694240">
    <property type="component" value="Chromosome 12"/>
</dbReference>
<organism evidence="2 3">
    <name type="scientific">Arabidopsis thaliana x Arabidopsis arenosa</name>
    <dbReference type="NCBI Taxonomy" id="1240361"/>
    <lineage>
        <taxon>Eukaryota</taxon>
        <taxon>Viridiplantae</taxon>
        <taxon>Streptophyta</taxon>
        <taxon>Embryophyta</taxon>
        <taxon>Tracheophyta</taxon>
        <taxon>Spermatophyta</taxon>
        <taxon>Magnoliopsida</taxon>
        <taxon>eudicotyledons</taxon>
        <taxon>Gunneridae</taxon>
        <taxon>Pentapetalae</taxon>
        <taxon>rosids</taxon>
        <taxon>malvids</taxon>
        <taxon>Brassicales</taxon>
        <taxon>Brassicaceae</taxon>
        <taxon>Camelineae</taxon>
        <taxon>Arabidopsis</taxon>
    </lineage>
</organism>
<reference evidence="2 3" key="1">
    <citation type="submission" date="2020-12" db="EMBL/GenBank/DDBJ databases">
        <title>Concerted genomic and epigenomic changes stabilize Arabidopsis allopolyploids.</title>
        <authorList>
            <person name="Chen Z."/>
        </authorList>
    </citation>
    <scope>NUCLEOTIDE SEQUENCE [LARGE SCALE GENOMIC DNA]</scope>
    <source>
        <strain evidence="2">Allo738</strain>
        <tissue evidence="2">Leaf</tissue>
    </source>
</reference>
<feature type="non-terminal residue" evidence="2">
    <location>
        <position position="1"/>
    </location>
</feature>
<name>A0A8T1YCR8_9BRAS</name>
<proteinExistence type="predicted"/>
<keyword evidence="1" id="KW-0472">Membrane</keyword>
<evidence type="ECO:0008006" key="4">
    <source>
        <dbReference type="Google" id="ProtNLM"/>
    </source>
</evidence>
<evidence type="ECO:0000313" key="2">
    <source>
        <dbReference type="EMBL" id="KAG7543721.1"/>
    </source>
</evidence>
<evidence type="ECO:0000313" key="3">
    <source>
        <dbReference type="Proteomes" id="UP000694240"/>
    </source>
</evidence>
<accession>A0A8T1YCR8</accession>
<dbReference type="AlphaFoldDB" id="A0A8T1YCR8"/>
<protein>
    <recommendedName>
        <fullName evidence="4">Transmembrane protein</fullName>
    </recommendedName>
</protein>
<feature type="transmembrane region" description="Helical" evidence="1">
    <location>
        <begin position="112"/>
        <end position="142"/>
    </location>
</feature>
<sequence length="184" mass="21000">MTNTNVAATKPTSTIEDESSSLLRAWCMNKNLQYNFAMNIFMIIINIEAILYMINHEIHVTDNYSLFLTLSAIIIYLPCGLGSCILWVSAITDVSLCGDAYLFGRISHNMGFIFFLELLYCISPYLALLVGLHLGLPCWLWYITSMIGPSLWEGMQDLRNWWKFVNKPQSVGTVQRGYSTKKVY</sequence>
<keyword evidence="1" id="KW-0812">Transmembrane</keyword>
<keyword evidence="1" id="KW-1133">Transmembrane helix</keyword>
<comment type="caution">
    <text evidence="2">The sequence shown here is derived from an EMBL/GenBank/DDBJ whole genome shotgun (WGS) entry which is preliminary data.</text>
</comment>
<evidence type="ECO:0000256" key="1">
    <source>
        <dbReference type="SAM" id="Phobius"/>
    </source>
</evidence>
<dbReference type="EMBL" id="JAEFBK010000012">
    <property type="protein sequence ID" value="KAG7543721.1"/>
    <property type="molecule type" value="Genomic_DNA"/>
</dbReference>